<gene>
    <name evidence="1" type="ORF">BV22DRAFT_1195535</name>
</gene>
<dbReference type="Proteomes" id="UP000790709">
    <property type="component" value="Unassembled WGS sequence"/>
</dbReference>
<name>A0ACB8BI30_9AGAM</name>
<organism evidence="1 2">
    <name type="scientific">Leucogyrophana mollusca</name>
    <dbReference type="NCBI Taxonomy" id="85980"/>
    <lineage>
        <taxon>Eukaryota</taxon>
        <taxon>Fungi</taxon>
        <taxon>Dikarya</taxon>
        <taxon>Basidiomycota</taxon>
        <taxon>Agaricomycotina</taxon>
        <taxon>Agaricomycetes</taxon>
        <taxon>Agaricomycetidae</taxon>
        <taxon>Boletales</taxon>
        <taxon>Boletales incertae sedis</taxon>
        <taxon>Leucogyrophana</taxon>
    </lineage>
</organism>
<proteinExistence type="predicted"/>
<dbReference type="EMBL" id="MU266412">
    <property type="protein sequence ID" value="KAH7924964.1"/>
    <property type="molecule type" value="Genomic_DNA"/>
</dbReference>
<sequence length="1553" mass="164595">MGSLVGSVFERKPTTAPTLPSISIPASGFPEVQHRSKTKSAFARAREQAKKDDGRALGVPVVQSAVDVASTTDDAGDDALQRQISEENKQRLAHMTDEEREQERQDIIDHFGAGLLQKVAQARQRRAAALTAAEPAPAPTRTRSLDDIHATTPSKESRRRKHNHRLRFAEVTPQDVHVYESAPVSPKRPPLALPPPDLSDPGVISLGNFKHRTGGGVLKDDNPGLESEPDPEEGTPEDIRRRFFPHIPPNDPSVAWMQPPPHSSSSSNTAEESPNPTAGADAPSAVRSMQFDLSGTPVPSSLHADLHHHPHTDHTDPHHHPHHTSTIPPTYTLDGLFLLARSRVPAQRAAMLGALAGVARWAGGRERRCRSEPGAEGQVIDALPHAELDALRARILAAGLGALSGGSGSVYARAVEVVWTCIVGWEGSGDAGGEDDGGDDDDDYERPLPAAVVSTIALPFFLPLVTSAFALSAQQDSASSPSFPTSSSFPDSSPSEPNLSSSPPITSADPLSPPPALLLSVLLRLARASTPFAAQITHAPGLVAGVVGAFLGVGAVGGFDRDLDTEGREQHKNDDSRHRAALTALRLLRTLARASRANALSLVGPADALLRFVLAPARGPSALYPQLALGAVRLESDPRPEATARSKLGSDHSKLDSSNTDPAPSNPNPAQSNLTPDQDASLPTPRALAVLEATLCFYVVLARYGLYTHVAEHVFPTVSGVVAALVAHVAPLEAQAQSQTLAFSKPRSQTQTLALLKTHLTLLETWTTCAIDPHGTTPPHGLLWSQVRAWEWGRGAEGEWVRGVVGVGGEDMGVDEGSDSAVLHAALWHVEAAWLEGVRVNGVRGGEREREEALVRLRDVFGSGSVGAGASAGAGAGDEGRGGDGKVVRRAVSAMLALVLRPCHSNSHNHDHDHDCDCDHNSKAKKSLLQALGTHAEAVTGAIRLWLACVPVAAADGPVALDTPPFDLPFAEISTLCAKLVVHPLWGWSSRSSPHSSSTAHLSPHLRRLTAFLTAFHRLSAYIPHTSPALWLAQAFAVLPLLRPGDEEAARGMVSGVLGCLGRSVGGVDGEIPGIADAELDAIRANGGMDVLKPFLLHGLRPCGVSPLNVTPQSMRLCSTQRIPASSPPAPPTQSPPESQSDQESHSHPHSEAHEHADADTYISPLPLARTWLTSPLDHLLRSGSSPVFNAAEGAVEGVVRGTTDASETDVVRATLLLVCVAREVLVRYGLGSVGRGGGDDAAMVDGAETVLMSGAETVLACMKVFMLEHGQGGAIGEGEVFRDAIVGRLMGRALRPFMFDITVPSPASPSNLGTTTAPTPLEVAATPFLGPGTPFFQFYTDFLALYDAISFSHPLFGALLLAPTSMRYAVDYRRLLWCDYGHVVRTLRTDSVVLAAGSGGGGVGDWLWPVERSARVVGAYLGALVGSPGRIEGFVRLVAIHHVASNIWSDLRAGAQADNEARSESENGYGHESKGPDDEARAKLLRAVVEQGDGATVKEILQYRQVEGSGYVPPPACFEAGGPWREWRAEEVGRMLGREWGERLRGVVLGNS</sequence>
<comment type="caution">
    <text evidence="1">The sequence shown here is derived from an EMBL/GenBank/DDBJ whole genome shotgun (WGS) entry which is preliminary data.</text>
</comment>
<reference evidence="1" key="1">
    <citation type="journal article" date="2021" name="New Phytol.">
        <title>Evolutionary innovations through gain and loss of genes in the ectomycorrhizal Boletales.</title>
        <authorList>
            <person name="Wu G."/>
            <person name="Miyauchi S."/>
            <person name="Morin E."/>
            <person name="Kuo A."/>
            <person name="Drula E."/>
            <person name="Varga T."/>
            <person name="Kohler A."/>
            <person name="Feng B."/>
            <person name="Cao Y."/>
            <person name="Lipzen A."/>
            <person name="Daum C."/>
            <person name="Hundley H."/>
            <person name="Pangilinan J."/>
            <person name="Johnson J."/>
            <person name="Barry K."/>
            <person name="LaButti K."/>
            <person name="Ng V."/>
            <person name="Ahrendt S."/>
            <person name="Min B."/>
            <person name="Choi I.G."/>
            <person name="Park H."/>
            <person name="Plett J.M."/>
            <person name="Magnuson J."/>
            <person name="Spatafora J.W."/>
            <person name="Nagy L.G."/>
            <person name="Henrissat B."/>
            <person name="Grigoriev I.V."/>
            <person name="Yang Z.L."/>
            <person name="Xu J."/>
            <person name="Martin F.M."/>
        </authorList>
    </citation>
    <scope>NUCLEOTIDE SEQUENCE</scope>
    <source>
        <strain evidence="1">KUC20120723A-06</strain>
    </source>
</reference>
<keyword evidence="2" id="KW-1185">Reference proteome</keyword>
<protein>
    <submittedName>
        <fullName evidence="1">Uncharacterized protein</fullName>
    </submittedName>
</protein>
<evidence type="ECO:0000313" key="2">
    <source>
        <dbReference type="Proteomes" id="UP000790709"/>
    </source>
</evidence>
<evidence type="ECO:0000313" key="1">
    <source>
        <dbReference type="EMBL" id="KAH7924964.1"/>
    </source>
</evidence>
<accession>A0ACB8BI30</accession>